<dbReference type="InterPro" id="IPR016187">
    <property type="entry name" value="CTDL_fold"/>
</dbReference>
<evidence type="ECO:0000256" key="1">
    <source>
        <dbReference type="ARBA" id="ARBA00023157"/>
    </source>
</evidence>
<organism evidence="3 4">
    <name type="scientific">Astyanax mexicanus</name>
    <name type="common">Blind cave fish</name>
    <name type="synonym">Astyanax fasciatus mexicanus</name>
    <dbReference type="NCBI Taxonomy" id="7994"/>
    <lineage>
        <taxon>Eukaryota</taxon>
        <taxon>Metazoa</taxon>
        <taxon>Chordata</taxon>
        <taxon>Craniata</taxon>
        <taxon>Vertebrata</taxon>
        <taxon>Euteleostomi</taxon>
        <taxon>Actinopterygii</taxon>
        <taxon>Neopterygii</taxon>
        <taxon>Teleostei</taxon>
        <taxon>Ostariophysi</taxon>
        <taxon>Characiformes</taxon>
        <taxon>Characoidei</taxon>
        <taxon>Acestrorhamphidae</taxon>
        <taxon>Acestrorhamphinae</taxon>
        <taxon>Astyanax</taxon>
    </lineage>
</organism>
<feature type="domain" description="C-type lectin" evidence="2">
    <location>
        <begin position="35"/>
        <end position="146"/>
    </location>
</feature>
<protein>
    <recommendedName>
        <fullName evidence="2">C-type lectin domain-containing protein</fullName>
    </recommendedName>
</protein>
<sequence>MFLHQIKILTLCTGTGEKGTNPTPQCDTANGWEQYGSNCYKLNSQLRKSWIAARTDCVMEGGDLVSIQSADEQQYSIPNGVSLWMGGHDSVTEGGWEWTDRAPFRYINWASGNPDDYYGEDCLTIYINSGYWNDDNCDYKRGYVCKRRGTTNSVINIQSAFFGRKSDQICPYLDGSTGKLTNSAQTQLLYQQ</sequence>
<evidence type="ECO:0000259" key="2">
    <source>
        <dbReference type="PROSITE" id="PS50041"/>
    </source>
</evidence>
<dbReference type="Proteomes" id="UP000694621">
    <property type="component" value="Unplaced"/>
</dbReference>
<dbReference type="Ensembl" id="ENSAMXT00005060907.1">
    <property type="protein sequence ID" value="ENSAMXP00005056363.1"/>
    <property type="gene ID" value="ENSAMXG00005025023.1"/>
</dbReference>
<proteinExistence type="predicted"/>
<keyword evidence="1" id="KW-1015">Disulfide bond</keyword>
<dbReference type="PANTHER" id="PTHR22803">
    <property type="entry name" value="MANNOSE, PHOSPHOLIPASE, LECTIN RECEPTOR RELATED"/>
    <property type="match status" value="1"/>
</dbReference>
<evidence type="ECO:0000313" key="3">
    <source>
        <dbReference type="Ensembl" id="ENSAMXP00005056363.1"/>
    </source>
</evidence>
<dbReference type="PROSITE" id="PS50041">
    <property type="entry name" value="C_TYPE_LECTIN_2"/>
    <property type="match status" value="1"/>
</dbReference>
<evidence type="ECO:0000313" key="4">
    <source>
        <dbReference type="Proteomes" id="UP000694621"/>
    </source>
</evidence>
<dbReference type="InterPro" id="IPR050111">
    <property type="entry name" value="C-type_lectin/snaclec_domain"/>
</dbReference>
<dbReference type="Pfam" id="PF00059">
    <property type="entry name" value="Lectin_C"/>
    <property type="match status" value="1"/>
</dbReference>
<dbReference type="PROSITE" id="PS00615">
    <property type="entry name" value="C_TYPE_LECTIN_1"/>
    <property type="match status" value="1"/>
</dbReference>
<dbReference type="InterPro" id="IPR016186">
    <property type="entry name" value="C-type_lectin-like/link_sf"/>
</dbReference>
<dbReference type="CDD" id="cd00037">
    <property type="entry name" value="CLECT"/>
    <property type="match status" value="1"/>
</dbReference>
<dbReference type="InterPro" id="IPR001304">
    <property type="entry name" value="C-type_lectin-like"/>
</dbReference>
<dbReference type="InterPro" id="IPR018378">
    <property type="entry name" value="C-type_lectin_CS"/>
</dbReference>
<name>A0A8B9LV57_ASTMX</name>
<dbReference type="SUPFAM" id="SSF56436">
    <property type="entry name" value="C-type lectin-like"/>
    <property type="match status" value="1"/>
</dbReference>
<dbReference type="AlphaFoldDB" id="A0A8B9LV57"/>
<dbReference type="SMART" id="SM00034">
    <property type="entry name" value="CLECT"/>
    <property type="match status" value="1"/>
</dbReference>
<dbReference type="Gene3D" id="3.10.100.10">
    <property type="entry name" value="Mannose-Binding Protein A, subunit A"/>
    <property type="match status" value="1"/>
</dbReference>
<reference evidence="3" key="1">
    <citation type="submission" date="2025-08" db="UniProtKB">
        <authorList>
            <consortium name="Ensembl"/>
        </authorList>
    </citation>
    <scope>IDENTIFICATION</scope>
</reference>
<accession>A0A8B9LV57</accession>